<accession>A0AAW1LB79</accession>
<dbReference type="Proteomes" id="UP001458880">
    <property type="component" value="Unassembled WGS sequence"/>
</dbReference>
<proteinExistence type="predicted"/>
<protein>
    <submittedName>
        <fullName evidence="1">Uncharacterized protein</fullName>
    </submittedName>
</protein>
<keyword evidence="2" id="KW-1185">Reference proteome</keyword>
<evidence type="ECO:0000313" key="2">
    <source>
        <dbReference type="Proteomes" id="UP001458880"/>
    </source>
</evidence>
<dbReference type="EMBL" id="JASPKY010000140">
    <property type="protein sequence ID" value="KAK9730960.1"/>
    <property type="molecule type" value="Genomic_DNA"/>
</dbReference>
<organism evidence="1 2">
    <name type="scientific">Popillia japonica</name>
    <name type="common">Japanese beetle</name>
    <dbReference type="NCBI Taxonomy" id="7064"/>
    <lineage>
        <taxon>Eukaryota</taxon>
        <taxon>Metazoa</taxon>
        <taxon>Ecdysozoa</taxon>
        <taxon>Arthropoda</taxon>
        <taxon>Hexapoda</taxon>
        <taxon>Insecta</taxon>
        <taxon>Pterygota</taxon>
        <taxon>Neoptera</taxon>
        <taxon>Endopterygota</taxon>
        <taxon>Coleoptera</taxon>
        <taxon>Polyphaga</taxon>
        <taxon>Scarabaeiformia</taxon>
        <taxon>Scarabaeidae</taxon>
        <taxon>Rutelinae</taxon>
        <taxon>Popillia</taxon>
    </lineage>
</organism>
<gene>
    <name evidence="1" type="ORF">QE152_g14134</name>
</gene>
<reference evidence="1 2" key="1">
    <citation type="journal article" date="2024" name="BMC Genomics">
        <title>De novo assembly and annotation of Popillia japonica's genome with initial clues to its potential as an invasive pest.</title>
        <authorList>
            <person name="Cucini C."/>
            <person name="Boschi S."/>
            <person name="Funari R."/>
            <person name="Cardaioli E."/>
            <person name="Iannotti N."/>
            <person name="Marturano G."/>
            <person name="Paoli F."/>
            <person name="Bruttini M."/>
            <person name="Carapelli A."/>
            <person name="Frati F."/>
            <person name="Nardi F."/>
        </authorList>
    </citation>
    <scope>NUCLEOTIDE SEQUENCE [LARGE SCALE GENOMIC DNA]</scope>
    <source>
        <strain evidence="1">DMR45628</strain>
    </source>
</reference>
<evidence type="ECO:0000313" key="1">
    <source>
        <dbReference type="EMBL" id="KAK9730960.1"/>
    </source>
</evidence>
<sequence length="73" mass="7952">MGCIFTSFLELLPITGSGDHSTGKIYRLSIASGKISLSYDHLAFLPYSTGKIYRLPIASGKISLSYDHLAFLP</sequence>
<name>A0AAW1LB79_POPJA</name>
<comment type="caution">
    <text evidence="1">The sequence shown here is derived from an EMBL/GenBank/DDBJ whole genome shotgun (WGS) entry which is preliminary data.</text>
</comment>
<dbReference type="AlphaFoldDB" id="A0AAW1LB79"/>